<name>A0A7C9AYQ8_OPUST</name>
<sequence length="104" mass="11341">MSRCLCASDVLWACGDCEPFDPDEHLPEKEPPTCDQATEGDQGLTQKLKQRENHPDKQDDGNKAGNSTNSSPVDSPMDRTEPGQSSAIQKKKGKEVKKTQNQAG</sequence>
<feature type="compositionally biased region" description="Basic and acidic residues" evidence="1">
    <location>
        <begin position="22"/>
        <end position="32"/>
    </location>
</feature>
<feature type="compositionally biased region" description="Basic and acidic residues" evidence="1">
    <location>
        <begin position="49"/>
        <end position="62"/>
    </location>
</feature>
<protein>
    <submittedName>
        <fullName evidence="2">Uncharacterized protein</fullName>
    </submittedName>
</protein>
<reference evidence="2" key="2">
    <citation type="submission" date="2020-07" db="EMBL/GenBank/DDBJ databases">
        <authorList>
            <person name="Vera ALvarez R."/>
            <person name="Arias-Moreno D.M."/>
            <person name="Jimenez-Jacinto V."/>
            <person name="Jimenez-Bremont J.F."/>
            <person name="Swaminathan K."/>
            <person name="Moose S.P."/>
            <person name="Guerrero-Gonzalez M.L."/>
            <person name="Marino-Ramirez L."/>
            <person name="Landsman D."/>
            <person name="Rodriguez-Kessler M."/>
            <person name="Delgado-Sanchez P."/>
        </authorList>
    </citation>
    <scope>NUCLEOTIDE SEQUENCE</scope>
    <source>
        <tissue evidence="2">Cladode</tissue>
    </source>
</reference>
<reference evidence="2" key="1">
    <citation type="journal article" date="2013" name="J. Plant Res.">
        <title>Effect of fungi and light on seed germination of three Opuntia species from semiarid lands of central Mexico.</title>
        <authorList>
            <person name="Delgado-Sanchez P."/>
            <person name="Jimenez-Bremont J.F."/>
            <person name="Guerrero-Gonzalez Mde L."/>
            <person name="Flores J."/>
        </authorList>
    </citation>
    <scope>NUCLEOTIDE SEQUENCE</scope>
    <source>
        <tissue evidence="2">Cladode</tissue>
    </source>
</reference>
<dbReference type="AlphaFoldDB" id="A0A7C9AYQ8"/>
<feature type="region of interest" description="Disordered" evidence="1">
    <location>
        <begin position="17"/>
        <end position="104"/>
    </location>
</feature>
<accession>A0A7C9AYQ8</accession>
<evidence type="ECO:0000256" key="1">
    <source>
        <dbReference type="SAM" id="MobiDB-lite"/>
    </source>
</evidence>
<evidence type="ECO:0000313" key="2">
    <source>
        <dbReference type="EMBL" id="MBA4678310.1"/>
    </source>
</evidence>
<organism evidence="2">
    <name type="scientific">Opuntia streptacantha</name>
    <name type="common">Prickly pear cactus</name>
    <name type="synonym">Opuntia cardona</name>
    <dbReference type="NCBI Taxonomy" id="393608"/>
    <lineage>
        <taxon>Eukaryota</taxon>
        <taxon>Viridiplantae</taxon>
        <taxon>Streptophyta</taxon>
        <taxon>Embryophyta</taxon>
        <taxon>Tracheophyta</taxon>
        <taxon>Spermatophyta</taxon>
        <taxon>Magnoliopsida</taxon>
        <taxon>eudicotyledons</taxon>
        <taxon>Gunneridae</taxon>
        <taxon>Pentapetalae</taxon>
        <taxon>Caryophyllales</taxon>
        <taxon>Cactineae</taxon>
        <taxon>Cactaceae</taxon>
        <taxon>Opuntioideae</taxon>
        <taxon>Opuntia</taxon>
    </lineage>
</organism>
<dbReference type="EMBL" id="GISG01278978">
    <property type="protein sequence ID" value="MBA4678310.1"/>
    <property type="molecule type" value="Transcribed_RNA"/>
</dbReference>
<proteinExistence type="predicted"/>
<feature type="compositionally biased region" description="Polar residues" evidence="1">
    <location>
        <begin position="64"/>
        <end position="73"/>
    </location>
</feature>